<evidence type="ECO:0000313" key="1">
    <source>
        <dbReference type="EMBL" id="CUH61078.1"/>
    </source>
</evidence>
<accession>A0A0P1F0V5</accession>
<reference evidence="1 2" key="1">
    <citation type="submission" date="2015-09" db="EMBL/GenBank/DDBJ databases">
        <authorList>
            <consortium name="Swine Surveillance"/>
        </authorList>
    </citation>
    <scope>NUCLEOTIDE SEQUENCE [LARGE SCALE GENOMIC DNA]</scope>
    <source>
        <strain evidence="1 2">CECT 5294</strain>
    </source>
</reference>
<proteinExistence type="predicted"/>
<sequence>MSTLAEKLADDLAAKAIAHIQATGDEDIVSLLSKTIGEQSQTLQEAFITSIRVQRAAIRAAELLERRSRDYTPSPE</sequence>
<dbReference type="AlphaFoldDB" id="A0A0P1F0V5"/>
<dbReference type="EMBL" id="CYRX01000031">
    <property type="protein sequence ID" value="CUH61078.1"/>
    <property type="molecule type" value="Genomic_DNA"/>
</dbReference>
<name>A0A0P1F0V5_9RHOB</name>
<dbReference type="STRING" id="266809.PM03_11060"/>
<gene>
    <name evidence="1" type="ORF">THS5294_02378</name>
</gene>
<evidence type="ECO:0000313" key="2">
    <source>
        <dbReference type="Proteomes" id="UP000051298"/>
    </source>
</evidence>
<dbReference type="RefSeq" id="WP_058123904.1">
    <property type="nucleotide sequence ID" value="NZ_CYRX01000031.1"/>
</dbReference>
<protein>
    <submittedName>
        <fullName evidence="1">Uncharacterized protein</fullName>
    </submittedName>
</protein>
<organism evidence="1 2">
    <name type="scientific">Thalassobacter stenotrophicus</name>
    <dbReference type="NCBI Taxonomy" id="266809"/>
    <lineage>
        <taxon>Bacteria</taxon>
        <taxon>Pseudomonadati</taxon>
        <taxon>Pseudomonadota</taxon>
        <taxon>Alphaproteobacteria</taxon>
        <taxon>Rhodobacterales</taxon>
        <taxon>Roseobacteraceae</taxon>
        <taxon>Thalassobacter</taxon>
    </lineage>
</organism>
<dbReference type="Proteomes" id="UP000051298">
    <property type="component" value="Unassembled WGS sequence"/>
</dbReference>